<dbReference type="Proteomes" id="UP001287282">
    <property type="component" value="Unassembled WGS sequence"/>
</dbReference>
<feature type="non-terminal residue" evidence="2">
    <location>
        <position position="1"/>
    </location>
</feature>
<keyword evidence="1" id="KW-0472">Membrane</keyword>
<keyword evidence="3" id="KW-1185">Reference proteome</keyword>
<accession>A0ABU3XHX6</accession>
<comment type="caution">
    <text evidence="2">The sequence shown here is derived from an EMBL/GenBank/DDBJ whole genome shotgun (WGS) entry which is preliminary data.</text>
</comment>
<sequence length="92" mass="9860">FLRLIGLLISLFLPGFWIALSSYNVEQIPYPLLATIATSRIGLPFPGPLEAFLMLVMFELFREAGERLPKAVGQTISVVGGIGVGDAAIRAG</sequence>
<feature type="non-terminal residue" evidence="2">
    <location>
        <position position="92"/>
    </location>
</feature>
<proteinExistence type="predicted"/>
<gene>
    <name evidence="2" type="ORF">RYX56_22090</name>
</gene>
<dbReference type="Pfam" id="PF03323">
    <property type="entry name" value="GerA"/>
    <property type="match status" value="1"/>
</dbReference>
<evidence type="ECO:0000256" key="1">
    <source>
        <dbReference type="ARBA" id="ARBA00023136"/>
    </source>
</evidence>
<reference evidence="2 3" key="1">
    <citation type="submission" date="2023-10" db="EMBL/GenBank/DDBJ databases">
        <title>Screening of Alkalihalobacillus lindianensis BZ-TG-R113 and Its Alleviation of Salt Stress on Rapeseed Growth.</title>
        <authorList>
            <person name="Zhao B."/>
            <person name="Guo T."/>
        </authorList>
    </citation>
    <scope>NUCLEOTIDE SEQUENCE [LARGE SCALE GENOMIC DNA]</scope>
    <source>
        <strain evidence="2 3">BZ-TG-R113</strain>
    </source>
</reference>
<dbReference type="EMBL" id="JAWJBA010000234">
    <property type="protein sequence ID" value="MDV2687044.1"/>
    <property type="molecule type" value="Genomic_DNA"/>
</dbReference>
<protein>
    <submittedName>
        <fullName evidence="2">Spore germination protein</fullName>
    </submittedName>
</protein>
<dbReference type="RefSeq" id="WP_317124080.1">
    <property type="nucleotide sequence ID" value="NZ_JAWJBA010000234.1"/>
</dbReference>
<evidence type="ECO:0000313" key="2">
    <source>
        <dbReference type="EMBL" id="MDV2687044.1"/>
    </source>
</evidence>
<dbReference type="InterPro" id="IPR004995">
    <property type="entry name" value="Spore_Ger"/>
</dbReference>
<organism evidence="2 3">
    <name type="scientific">Alkalihalophilus lindianensis</name>
    <dbReference type="NCBI Taxonomy" id="1630542"/>
    <lineage>
        <taxon>Bacteria</taxon>
        <taxon>Bacillati</taxon>
        <taxon>Bacillota</taxon>
        <taxon>Bacilli</taxon>
        <taxon>Bacillales</taxon>
        <taxon>Bacillaceae</taxon>
        <taxon>Alkalihalophilus</taxon>
    </lineage>
</organism>
<evidence type="ECO:0000313" key="3">
    <source>
        <dbReference type="Proteomes" id="UP001287282"/>
    </source>
</evidence>
<name>A0ABU3XHX6_9BACI</name>